<evidence type="ECO:0000256" key="1">
    <source>
        <dbReference type="ARBA" id="ARBA00022801"/>
    </source>
</evidence>
<dbReference type="Proteomes" id="UP001157911">
    <property type="component" value="Unassembled WGS sequence"/>
</dbReference>
<dbReference type="RefSeq" id="WP_283400040.1">
    <property type="nucleotide sequence ID" value="NZ_FXUB01000001.1"/>
</dbReference>
<evidence type="ECO:0000259" key="2">
    <source>
        <dbReference type="Pfam" id="PF03061"/>
    </source>
</evidence>
<dbReference type="InterPro" id="IPR011973">
    <property type="entry name" value="PaaD"/>
</dbReference>
<dbReference type="EMBL" id="FXUB01000001">
    <property type="protein sequence ID" value="SMP07975.1"/>
    <property type="molecule type" value="Genomic_DNA"/>
</dbReference>
<dbReference type="CDD" id="cd03443">
    <property type="entry name" value="PaaI_thioesterase"/>
    <property type="match status" value="1"/>
</dbReference>
<feature type="domain" description="Thioesterase" evidence="2">
    <location>
        <begin position="47"/>
        <end position="120"/>
    </location>
</feature>
<dbReference type="InterPro" id="IPR052723">
    <property type="entry name" value="Acyl-CoA_thioesterase_PaaI"/>
</dbReference>
<reference evidence="3 4" key="1">
    <citation type="submission" date="2017-05" db="EMBL/GenBank/DDBJ databases">
        <authorList>
            <person name="Varghese N."/>
            <person name="Submissions S."/>
        </authorList>
    </citation>
    <scope>NUCLEOTIDE SEQUENCE [LARGE SCALE GENOMIC DNA]</scope>
    <source>
        <strain evidence="3 4">DSM 15522</strain>
    </source>
</reference>
<accession>A0ABY1NFC6</accession>
<proteinExistence type="predicted"/>
<dbReference type="NCBIfam" id="TIGR02286">
    <property type="entry name" value="PaaD"/>
    <property type="match status" value="1"/>
</dbReference>
<name>A0ABY1NFC6_9BACT</name>
<dbReference type="PANTHER" id="PTHR42856">
    <property type="entry name" value="ACYL-COENZYME A THIOESTERASE PAAI"/>
    <property type="match status" value="1"/>
</dbReference>
<organism evidence="3 4">
    <name type="scientific">Desulfurobacterium pacificum</name>
    <dbReference type="NCBI Taxonomy" id="240166"/>
    <lineage>
        <taxon>Bacteria</taxon>
        <taxon>Pseudomonadati</taxon>
        <taxon>Aquificota</taxon>
        <taxon>Aquificia</taxon>
        <taxon>Desulfurobacteriales</taxon>
        <taxon>Desulfurobacteriaceae</taxon>
        <taxon>Desulfurobacterium</taxon>
    </lineage>
</organism>
<dbReference type="Pfam" id="PF03061">
    <property type="entry name" value="4HBT"/>
    <property type="match status" value="1"/>
</dbReference>
<dbReference type="PANTHER" id="PTHR42856:SF1">
    <property type="entry name" value="ACYL-COENZYME A THIOESTERASE PAAI"/>
    <property type="match status" value="1"/>
</dbReference>
<dbReference type="InterPro" id="IPR003736">
    <property type="entry name" value="PAAI_dom"/>
</dbReference>
<dbReference type="InterPro" id="IPR029069">
    <property type="entry name" value="HotDog_dom_sf"/>
</dbReference>
<sequence>MQAEKIAQFMVENDKVAIWLEVKVLEVKEGYARIEMTVKDKMLNAAGVCQGGAIFSFADFAFALASNSYGNVALATSASISFLNPAFEGEKLIAEAVEKNRTRRTGVYEVEVRKEDGKPVALFVGNAFIKENTKILR</sequence>
<comment type="caution">
    <text evidence="3">The sequence shown here is derived from an EMBL/GenBank/DDBJ whole genome shotgun (WGS) entry which is preliminary data.</text>
</comment>
<keyword evidence="4" id="KW-1185">Reference proteome</keyword>
<gene>
    <name evidence="3" type="ORF">SAMN06265339_0537</name>
</gene>
<dbReference type="SUPFAM" id="SSF54637">
    <property type="entry name" value="Thioesterase/thiol ester dehydrase-isomerase"/>
    <property type="match status" value="1"/>
</dbReference>
<evidence type="ECO:0000313" key="3">
    <source>
        <dbReference type="EMBL" id="SMP07975.1"/>
    </source>
</evidence>
<keyword evidence="1" id="KW-0378">Hydrolase</keyword>
<dbReference type="NCBIfam" id="TIGR00369">
    <property type="entry name" value="unchar_dom_1"/>
    <property type="match status" value="1"/>
</dbReference>
<dbReference type="InterPro" id="IPR006683">
    <property type="entry name" value="Thioestr_dom"/>
</dbReference>
<evidence type="ECO:0000313" key="4">
    <source>
        <dbReference type="Proteomes" id="UP001157911"/>
    </source>
</evidence>
<protein>
    <submittedName>
        <fullName evidence="3">Acyl-CoA thioesterase</fullName>
    </submittedName>
</protein>
<dbReference type="Gene3D" id="3.10.129.10">
    <property type="entry name" value="Hotdog Thioesterase"/>
    <property type="match status" value="1"/>
</dbReference>